<dbReference type="NCBIfam" id="TIGR01200">
    <property type="entry name" value="GLPGLI"/>
    <property type="match status" value="1"/>
</dbReference>
<dbReference type="InterPro" id="IPR005901">
    <property type="entry name" value="GLPGLI"/>
</dbReference>
<dbReference type="InterPro" id="IPR043022">
    <property type="entry name" value="PngaseF_N_sf"/>
</dbReference>
<protein>
    <submittedName>
        <fullName evidence="4">GLPGLI family protein</fullName>
    </submittedName>
</protein>
<evidence type="ECO:0000313" key="5">
    <source>
        <dbReference type="Proteomes" id="UP000285517"/>
    </source>
</evidence>
<dbReference type="InterPro" id="IPR014784">
    <property type="entry name" value="Cu2_ascorb_mOase-like_C"/>
</dbReference>
<keyword evidence="2" id="KW-0732">Signal</keyword>
<dbReference type="EMBL" id="CP034951">
    <property type="protein sequence ID" value="QAA81123.1"/>
    <property type="molecule type" value="Genomic_DNA"/>
</dbReference>
<name>A0A410G1H7_9FLAO</name>
<dbReference type="AlphaFoldDB" id="A0A410G1H7"/>
<keyword evidence="5" id="KW-1185">Reference proteome</keyword>
<keyword evidence="1" id="KW-1015">Disulfide bond</keyword>
<dbReference type="KEGG" id="aev:EI546_04995"/>
<dbReference type="SUPFAM" id="SSF49742">
    <property type="entry name" value="PHM/PNGase F"/>
    <property type="match status" value="1"/>
</dbReference>
<evidence type="ECO:0000256" key="1">
    <source>
        <dbReference type="ARBA" id="ARBA00023157"/>
    </source>
</evidence>
<dbReference type="Pfam" id="PF09113">
    <property type="entry name" value="N-glycanase_C"/>
    <property type="match status" value="1"/>
</dbReference>
<feature type="domain" description="Peptide-N-glycosidase F N-terminal" evidence="3">
    <location>
        <begin position="205"/>
        <end position="385"/>
    </location>
</feature>
<dbReference type="SMART" id="SM01290">
    <property type="entry name" value="N-glycanase_N"/>
    <property type="match status" value="1"/>
</dbReference>
<dbReference type="InterPro" id="IPR008977">
    <property type="entry name" value="PHM/PNGase_F_dom_sf"/>
</dbReference>
<reference evidence="4 5" key="1">
    <citation type="submission" date="2019-01" db="EMBL/GenBank/DDBJ databases">
        <title>Complete genome sequencing of Aequorivita sp. H23M31.</title>
        <authorList>
            <person name="Bae J.-W."/>
        </authorList>
    </citation>
    <scope>NUCLEOTIDE SEQUENCE [LARGE SCALE GENOMIC DNA]</scope>
    <source>
        <strain evidence="4 5">H23M31</strain>
    </source>
</reference>
<evidence type="ECO:0000256" key="2">
    <source>
        <dbReference type="SAM" id="SignalP"/>
    </source>
</evidence>
<dbReference type="OrthoDB" id="6281169at2"/>
<evidence type="ECO:0000259" key="3">
    <source>
        <dbReference type="SMART" id="SM01290"/>
    </source>
</evidence>
<dbReference type="GO" id="GO:0016715">
    <property type="term" value="F:oxidoreductase activity, acting on paired donors, with incorporation or reduction of molecular oxygen, reduced ascorbate as one donor, and incorporation of one atom of oxygen"/>
    <property type="evidence" value="ECO:0007669"/>
    <property type="project" value="InterPro"/>
</dbReference>
<sequence>MKSLLLSLFLFLVVFPSAVQAQKSYKITYLSSDHGKTDRDQDPIVLLVNDEMVKGTSIKKLAGKADYPYQEFYINWKTEPAEYIRTAHFSADKSLETIDTNFLGRYEYKLTDETKKILGYTCYKAVTIVNSNNIELWYTKDLPYKASPVGMGQELGVVLEYVRNGNTAITASEIKKVKLDISMPQMEVVDALSYNDALWKSSFIQIPVFENEQINFVDNPKTTDDGVLRFASGTVILKKVKIPELKPGTQGFVQAIQKSLGDAYDRTASIFLIRKSDKETFLHGMQKGMDSIETYENGNGTLYKGMVASEIFEPSIELMRFFTPFGVDHFNDRVKLKGKEWLHEVIYRQDISEFVDALSGQEVYIGGFIGNWDKGGHDLSLELTFHPGWETKVPKTQILPLFNTTSVMEMGGQGYPTMFDTEKGLKVNFELKEAAKNVQLRYITTGHGGWSGGDEFNQKPNSIYLDGKQISSFIPWRTDCGSYRLYNPVSGNFENGLSSSDLSRSNWCPATITPPEYIDLGDLPAGKHIIEVNIPQGASEGNSFSYWNVSGVLLYNSLH</sequence>
<organism evidence="4 5">
    <name type="scientific">Aequorivita ciconiae</name>
    <dbReference type="NCBI Taxonomy" id="2494375"/>
    <lineage>
        <taxon>Bacteria</taxon>
        <taxon>Pseudomonadati</taxon>
        <taxon>Bacteroidota</taxon>
        <taxon>Flavobacteriia</taxon>
        <taxon>Flavobacteriales</taxon>
        <taxon>Flavobacteriaceae</taxon>
        <taxon>Aequorivita</taxon>
    </lineage>
</organism>
<dbReference type="Pfam" id="PF09112">
    <property type="entry name" value="N-glycanase_N"/>
    <property type="match status" value="1"/>
</dbReference>
<dbReference type="InterPro" id="IPR015197">
    <property type="entry name" value="PngaseF_C"/>
</dbReference>
<dbReference type="Gene3D" id="2.60.120.230">
    <property type="match status" value="1"/>
</dbReference>
<dbReference type="Pfam" id="PF22252">
    <property type="entry name" value="PNGase_F-II_N"/>
    <property type="match status" value="1"/>
</dbReference>
<gene>
    <name evidence="4" type="ORF">EI546_04995</name>
</gene>
<proteinExistence type="predicted"/>
<accession>A0A410G1H7</accession>
<feature type="chain" id="PRO_5019403267" evidence="2">
    <location>
        <begin position="22"/>
        <end position="559"/>
    </location>
</feature>
<dbReference type="RefSeq" id="WP_128249514.1">
    <property type="nucleotide sequence ID" value="NZ_CP034951.1"/>
</dbReference>
<feature type="signal peptide" evidence="2">
    <location>
        <begin position="1"/>
        <end position="21"/>
    </location>
</feature>
<dbReference type="Proteomes" id="UP000285517">
    <property type="component" value="Chromosome"/>
</dbReference>
<dbReference type="Gene3D" id="2.60.120.1570">
    <property type="entry name" value="Peptide-N-glycosidase F, N-terminal domain"/>
    <property type="match status" value="1"/>
</dbReference>
<dbReference type="InterPro" id="IPR015196">
    <property type="entry name" value="PngaseF_N"/>
</dbReference>
<evidence type="ECO:0000313" key="4">
    <source>
        <dbReference type="EMBL" id="QAA81123.1"/>
    </source>
</evidence>